<feature type="domain" description="F-box protein AT5G49610-like beta-propeller" evidence="1">
    <location>
        <begin position="146"/>
        <end position="390"/>
    </location>
</feature>
<keyword evidence="3" id="KW-1185">Reference proteome</keyword>
<dbReference type="SUPFAM" id="SSF81383">
    <property type="entry name" value="F-box domain"/>
    <property type="match status" value="1"/>
</dbReference>
<dbReference type="Pfam" id="PF23635">
    <property type="entry name" value="Beta-prop_AT5G49610-like"/>
    <property type="match status" value="1"/>
</dbReference>
<dbReference type="Gene3D" id="3.80.10.10">
    <property type="entry name" value="Ribonuclease Inhibitor"/>
    <property type="match status" value="1"/>
</dbReference>
<dbReference type="Pfam" id="PF00560">
    <property type="entry name" value="LRR_1"/>
    <property type="match status" value="2"/>
</dbReference>
<proteinExistence type="predicted"/>
<dbReference type="EMBL" id="JACEFO010000874">
    <property type="protein sequence ID" value="KAF8754027.1"/>
    <property type="molecule type" value="Genomic_DNA"/>
</dbReference>
<evidence type="ECO:0000313" key="3">
    <source>
        <dbReference type="Proteomes" id="UP000636709"/>
    </source>
</evidence>
<reference evidence="2" key="1">
    <citation type="submission" date="2020-07" db="EMBL/GenBank/DDBJ databases">
        <title>Genome sequence and genetic diversity analysis of an under-domesticated orphan crop, white fonio (Digitaria exilis).</title>
        <authorList>
            <person name="Bennetzen J.L."/>
            <person name="Chen S."/>
            <person name="Ma X."/>
            <person name="Wang X."/>
            <person name="Yssel A.E.J."/>
            <person name="Chaluvadi S.R."/>
            <person name="Johnson M."/>
            <person name="Gangashetty P."/>
            <person name="Hamidou F."/>
            <person name="Sanogo M.D."/>
            <person name="Zwaenepoel A."/>
            <person name="Wallace J."/>
            <person name="Van De Peer Y."/>
            <person name="Van Deynze A."/>
        </authorList>
    </citation>
    <scope>NUCLEOTIDE SEQUENCE</scope>
    <source>
        <tissue evidence="2">Leaves</tissue>
    </source>
</reference>
<dbReference type="PANTHER" id="PTHR32133">
    <property type="entry name" value="OS07G0120400 PROTEIN"/>
    <property type="match status" value="1"/>
</dbReference>
<evidence type="ECO:0000313" key="2">
    <source>
        <dbReference type="EMBL" id="KAF8754027.1"/>
    </source>
</evidence>
<sequence length="447" mass="49858">MASLTILDLSWNNIDGGVPPELGSLRELMFLDLSHNKLTGPLPGSLSGLSITRLDLLSLILVRLPPLPSSFSSPALVCKRWHRIVRDPGFLCRLRAFHRALPVLGFFHNSPDFPNFVAIQGMSGISIAAAVRDLRMDVAGGMWWFVDCRHGRALLRSRDWADLLVWDPITSHRSFIEVPDQAREGAFDCNAAVLRPSGATGCSGDCRSSPFNVVLVFTSGSCAIACMYSSVTRAWGEFVSIPTPSLQCEVTEEPGALVGDELYWLLGESSILEFRLNDQRLTLVERPLEKFSVYKRNIRVVKSERGSGLGLAAVKNFSLHLWAREADHHDTAKWVLCREIELNTLLELPLTMPRVGSIPVWISGLGEDGNVVFLRTTVGMFIFWPKTMEFKMVTNNVLIKTVYPYANFYLPQGNLILEHGISQGYNLTSIWFRADLCATIPFYVLVD</sequence>
<dbReference type="PANTHER" id="PTHR32133:SF302">
    <property type="entry name" value="F-BOX DOMAIN CONTAINING PROTEIN, EXPRESSED"/>
    <property type="match status" value="1"/>
</dbReference>
<comment type="caution">
    <text evidence="2">The sequence shown here is derived from an EMBL/GenBank/DDBJ whole genome shotgun (WGS) entry which is preliminary data.</text>
</comment>
<gene>
    <name evidence="2" type="ORF">HU200_011523</name>
</gene>
<organism evidence="2 3">
    <name type="scientific">Digitaria exilis</name>
    <dbReference type="NCBI Taxonomy" id="1010633"/>
    <lineage>
        <taxon>Eukaryota</taxon>
        <taxon>Viridiplantae</taxon>
        <taxon>Streptophyta</taxon>
        <taxon>Embryophyta</taxon>
        <taxon>Tracheophyta</taxon>
        <taxon>Spermatophyta</taxon>
        <taxon>Magnoliopsida</taxon>
        <taxon>Liliopsida</taxon>
        <taxon>Poales</taxon>
        <taxon>Poaceae</taxon>
        <taxon>PACMAD clade</taxon>
        <taxon>Panicoideae</taxon>
        <taxon>Panicodae</taxon>
        <taxon>Paniceae</taxon>
        <taxon>Anthephorinae</taxon>
        <taxon>Digitaria</taxon>
    </lineage>
</organism>
<name>A0A835KLA1_9POAL</name>
<accession>A0A835KLA1</accession>
<dbReference type="InterPro" id="IPR036047">
    <property type="entry name" value="F-box-like_dom_sf"/>
</dbReference>
<dbReference type="AlphaFoldDB" id="A0A835KLA1"/>
<dbReference type="OrthoDB" id="581435at2759"/>
<dbReference type="SUPFAM" id="SSF52058">
    <property type="entry name" value="L domain-like"/>
    <property type="match status" value="1"/>
</dbReference>
<evidence type="ECO:0000259" key="1">
    <source>
        <dbReference type="Pfam" id="PF23635"/>
    </source>
</evidence>
<dbReference type="InterPro" id="IPR032675">
    <property type="entry name" value="LRR_dom_sf"/>
</dbReference>
<dbReference type="InterPro" id="IPR001611">
    <property type="entry name" value="Leu-rich_rpt"/>
</dbReference>
<dbReference type="InterPro" id="IPR056594">
    <property type="entry name" value="AT5G49610-like_b-prop"/>
</dbReference>
<dbReference type="Proteomes" id="UP000636709">
    <property type="component" value="Unassembled WGS sequence"/>
</dbReference>
<protein>
    <recommendedName>
        <fullName evidence="1">F-box protein AT5G49610-like beta-propeller domain-containing protein</fullName>
    </recommendedName>
</protein>